<accession>A0A1J1GXP0</accession>
<dbReference type="AlphaFoldDB" id="A0A1J1GXP0"/>
<name>A0A1J1GXP0_PLAGA</name>
<dbReference type="Proteomes" id="UP000220797">
    <property type="component" value="Unassembled WGS sequence"/>
</dbReference>
<feature type="compositionally biased region" description="Basic and acidic residues" evidence="1">
    <location>
        <begin position="94"/>
        <end position="111"/>
    </location>
</feature>
<dbReference type="GO" id="GO:0004865">
    <property type="term" value="F:protein serine/threonine phosphatase inhibitor activity"/>
    <property type="evidence" value="ECO:0007669"/>
    <property type="project" value="InterPro"/>
</dbReference>
<dbReference type="GO" id="GO:0005634">
    <property type="term" value="C:nucleus"/>
    <property type="evidence" value="ECO:0007669"/>
    <property type="project" value="TreeGrafter"/>
</dbReference>
<feature type="region of interest" description="Disordered" evidence="1">
    <location>
        <begin position="70"/>
        <end position="111"/>
    </location>
</feature>
<dbReference type="OMA" id="MSHMHSS"/>
<dbReference type="GeneID" id="39733444"/>
<dbReference type="GO" id="GO:0008157">
    <property type="term" value="F:protein phosphatase 1 binding"/>
    <property type="evidence" value="ECO:0007669"/>
    <property type="project" value="TreeGrafter"/>
</dbReference>
<organism evidence="2 3">
    <name type="scientific">Plasmodium gallinaceum</name>
    <dbReference type="NCBI Taxonomy" id="5849"/>
    <lineage>
        <taxon>Eukaryota</taxon>
        <taxon>Sar</taxon>
        <taxon>Alveolata</taxon>
        <taxon>Apicomplexa</taxon>
        <taxon>Aconoidasida</taxon>
        <taxon>Haemosporida</taxon>
        <taxon>Plasmodiidae</taxon>
        <taxon>Plasmodium</taxon>
        <taxon>Plasmodium (Haemamoeba)</taxon>
    </lineage>
</organism>
<evidence type="ECO:0000313" key="3">
    <source>
        <dbReference type="Proteomes" id="UP000220797"/>
    </source>
</evidence>
<keyword evidence="3" id="KW-1185">Reference proteome</keyword>
<dbReference type="PANTHER" id="PTHR20835:SF0">
    <property type="entry name" value="E3 UBIQUITIN-PROTEIN LIGASE PPP1R11"/>
    <property type="match status" value="1"/>
</dbReference>
<protein>
    <submittedName>
        <fullName evidence="2">Protein phosphatase inhibitor 3, putative</fullName>
    </submittedName>
</protein>
<reference evidence="2" key="1">
    <citation type="submission" date="2015-04" db="EMBL/GenBank/DDBJ databases">
        <authorList>
            <consortium name="Pathogen Informatics"/>
        </authorList>
    </citation>
    <scope>NUCLEOTIDE SEQUENCE [LARGE SCALE GENOMIC DNA]</scope>
    <source>
        <strain evidence="2">8A</strain>
    </source>
</reference>
<dbReference type="VEuPathDB" id="PlasmoDB:PGAL8A_00491100"/>
<dbReference type="EMBL" id="CVMV01000096">
    <property type="protein sequence ID" value="CRG97332.1"/>
    <property type="molecule type" value="Genomic_DNA"/>
</dbReference>
<feature type="region of interest" description="Disordered" evidence="1">
    <location>
        <begin position="1"/>
        <end position="27"/>
    </location>
</feature>
<dbReference type="OrthoDB" id="307488at2759"/>
<dbReference type="InterPro" id="IPR011107">
    <property type="entry name" value="PPI_Ypi1"/>
</dbReference>
<proteinExistence type="predicted"/>
<feature type="compositionally biased region" description="Low complexity" evidence="1">
    <location>
        <begin position="1"/>
        <end position="12"/>
    </location>
</feature>
<comment type="caution">
    <text evidence="2">The sequence shown here is derived from an EMBL/GenBank/DDBJ whole genome shotgun (WGS) entry which is preliminary data.</text>
</comment>
<evidence type="ECO:0000313" key="2">
    <source>
        <dbReference type="EMBL" id="CRG97332.1"/>
    </source>
</evidence>
<feature type="compositionally biased region" description="Polar residues" evidence="1">
    <location>
        <begin position="13"/>
        <end position="27"/>
    </location>
</feature>
<dbReference type="Pfam" id="PF07491">
    <property type="entry name" value="PPI_Ypi1"/>
    <property type="match status" value="1"/>
</dbReference>
<gene>
    <name evidence="2" type="primary">I3</name>
    <name evidence="2" type="ORF">PGAL8A_00491100</name>
</gene>
<sequence length="111" mass="12682">MMSHMHSSSTTTYIQEPNTKNDQNGNASTIVRILKLSPQKMVRWDENTIDNENAKKKSSKICCIYHKPREFGESSDSNSDSDSSDIEHNCNSCSKKDNHKNETKEEKELKS</sequence>
<keyword evidence="2" id="KW-0650">Protein phosphatase inhibitor</keyword>
<dbReference type="PANTHER" id="PTHR20835">
    <property type="entry name" value="E3 UBIQUITIN-PROTEIN LIGASE PPP1R11-RELATED"/>
    <property type="match status" value="1"/>
</dbReference>
<evidence type="ECO:0000256" key="1">
    <source>
        <dbReference type="SAM" id="MobiDB-lite"/>
    </source>
</evidence>
<dbReference type="RefSeq" id="XP_028530134.1">
    <property type="nucleotide sequence ID" value="XM_028673708.1"/>
</dbReference>